<dbReference type="Proteomes" id="UP000095286">
    <property type="component" value="Unplaced"/>
</dbReference>
<proteinExistence type="predicted"/>
<sequence>MTIADECVFVCGAIENDRTMGDICGKISKSFEALYSSKDTPVNFAEENLEHFVLLGSVLNSNYLMKDSKVNEIIQIYYEELRKEWSDPYLNAVLMFAFAPTLKALKQSRCQLSENLISINDGEMMRDAIEGRALHYLRLIIMKAPAFYKHKYGGRVLDKMIKNFIKGYPEIINLLFDVCEKELYNIEYDTAINLDQPKLNFATLLSLLCNLYEEAWEGKDKCLLEFFEEEGSKLYQFLLAGQSITSPQLFVTYLDMLRFFSATPQLAKEVNDLFVNVTIEDTFVDWQKFFVSLGNYKELYGKNRAMVTLNPSFQGRAGYQAVGQPMPPIALKVCEVEGLTSWTRFAEHIANKCPEFRNLVLDSQGWRVVDNICGLLQEDVPIQLKGCLYRFLAALVTDEPSGTILWNYLHKNRAATNEVTLLPFQSDLEQKETVMMSYDASLGFVLLLKKLFCFTPTPTKAIIKPYLRFLTKSIIEEAGDRQYLHIEQMWGLLTTSINCLYELVRNYFVDTQSVINQTSEVSLLAELLNNSRLFKAIAKIIVNSAESCSTGGVEDPYREELSLVSIRLLQAAFALYPSLKTLIRQTNSSVLISSLDSLLLSSLECVPSQCYIFVLISFISTKDQYVKHTFYVMKMLRDLIAIRPSPQERLVQILMARKEELLGIFYSLTSVASEDLELGFNQVPLSDLTDVSTKRIKGEIGRLVIEIFNDSVNSSSKTTNLAFCLLNFDMSHMIAASSLREQAAVDMMATTISPLHGFVDVLNVFADEENPFLAPCASLFEPVSRLFLALASLDTSVSTTFLRFLRGHHNLVHRLAASSGFRCGNEEFDISMVCVHNLIRSNILNLISVEMTVLFKIGTISMPEKYYEALFCGTGKEEDDQSNFLLDLFTKPAIEDELIEEPCLSPFIRPKIEQIYLSSVRESSLGAKQIDLDHLLAQLNNIYHSTYIHGIDQEAIQEIEDILQFGTMKNQLTMVEFSSIGLKESIISAINVVCKNTPNSFMEVGAQARLISDFLLGILTYLLARPESEEVANLLSETVVHVLEAFIKVSPLTLVEEDGSESVVVFIVDYLMEVSKIVDYQAYGGYKENIFTALVLVLSSIRKRLNENGEQESSDSISEFFGSRKSADMVLGHHILQKSSEFVRCVVQDLHNNFAALSNSALSCLNALIAVSYVCAGPIVNDFLVSGCLRTVIDSFNSAEDSEKDWSLRKNTLSFNIRMAFLIRIGTVDSGWNVLTSFNIFEKLIAMPVWTKVPEKFYSQTQTAMVPGTPVWEYLVLLNTTLRFALVMLSNPKWRQTSGQVLKFIIALKPIFNQLIYSKCEHPILFVMRSITDLLAVSDQSIQVPADLVNFIQIGENEEEFEPLKIYTVTKKVPMRL</sequence>
<accession>A0AC35TKA1</accession>
<evidence type="ECO:0000313" key="2">
    <source>
        <dbReference type="WBParaSite" id="RSKR_0000164800.1"/>
    </source>
</evidence>
<evidence type="ECO:0000313" key="1">
    <source>
        <dbReference type="Proteomes" id="UP000095286"/>
    </source>
</evidence>
<reference evidence="2" key="1">
    <citation type="submission" date="2016-11" db="UniProtKB">
        <authorList>
            <consortium name="WormBaseParasite"/>
        </authorList>
    </citation>
    <scope>IDENTIFICATION</scope>
    <source>
        <strain evidence="2">KR3021</strain>
    </source>
</reference>
<protein>
    <submittedName>
        <fullName evidence="2">Nucleoporin NUP188 homolog</fullName>
    </submittedName>
</protein>
<dbReference type="WBParaSite" id="RSKR_0000164800.1">
    <property type="protein sequence ID" value="RSKR_0000164800.1"/>
    <property type="gene ID" value="RSKR_0000164800"/>
</dbReference>
<name>A0AC35TKA1_9BILA</name>
<organism evidence="1 2">
    <name type="scientific">Rhabditophanes sp. KR3021</name>
    <dbReference type="NCBI Taxonomy" id="114890"/>
    <lineage>
        <taxon>Eukaryota</taxon>
        <taxon>Metazoa</taxon>
        <taxon>Ecdysozoa</taxon>
        <taxon>Nematoda</taxon>
        <taxon>Chromadorea</taxon>
        <taxon>Rhabditida</taxon>
        <taxon>Tylenchina</taxon>
        <taxon>Panagrolaimomorpha</taxon>
        <taxon>Strongyloidoidea</taxon>
        <taxon>Alloionematidae</taxon>
        <taxon>Rhabditophanes</taxon>
    </lineage>
</organism>